<reference evidence="5" key="1">
    <citation type="submission" date="2025-08" db="UniProtKB">
        <authorList>
            <consortium name="Ensembl"/>
        </authorList>
    </citation>
    <scope>IDENTIFICATION</scope>
</reference>
<dbReference type="GO" id="GO:0051156">
    <property type="term" value="P:glucose 6-phosphate metabolic process"/>
    <property type="evidence" value="ECO:0007669"/>
    <property type="project" value="TreeGrafter"/>
</dbReference>
<evidence type="ECO:0000313" key="5">
    <source>
        <dbReference type="Ensembl" id="ENSCPIP00010007056.1"/>
    </source>
</evidence>
<keyword evidence="4" id="KW-0472">Membrane</keyword>
<reference evidence="5" key="2">
    <citation type="submission" date="2025-09" db="UniProtKB">
        <authorList>
            <consortium name="Ensembl"/>
        </authorList>
    </citation>
    <scope>IDENTIFICATION</scope>
</reference>
<keyword evidence="3" id="KW-1133">Transmembrane helix</keyword>
<keyword evidence="6" id="KW-1185">Reference proteome</keyword>
<protein>
    <submittedName>
        <fullName evidence="5">Glucose-6-phosphatase catalytic subunit</fullName>
    </submittedName>
</protein>
<evidence type="ECO:0000256" key="2">
    <source>
        <dbReference type="ARBA" id="ARBA00022692"/>
    </source>
</evidence>
<dbReference type="PANTHER" id="PTHR12591:SF3">
    <property type="entry name" value="GLUCOSE-6-PHOSPHATASE CATALYTIC SUBUNIT 1"/>
    <property type="match status" value="1"/>
</dbReference>
<accession>A0A8C3L9C5</accession>
<comment type="subcellular location">
    <subcellularLocation>
        <location evidence="1">Membrane</location>
        <topology evidence="1">Multi-pass membrane protein</topology>
    </subcellularLocation>
</comment>
<proteinExistence type="predicted"/>
<evidence type="ECO:0000256" key="1">
    <source>
        <dbReference type="ARBA" id="ARBA00004141"/>
    </source>
</evidence>
<dbReference type="GO" id="GO:0006094">
    <property type="term" value="P:gluconeogenesis"/>
    <property type="evidence" value="ECO:0007669"/>
    <property type="project" value="TreeGrafter"/>
</dbReference>
<keyword evidence="2" id="KW-0812">Transmembrane</keyword>
<name>A0A8C3L9C5_CHRPC</name>
<dbReference type="AlphaFoldDB" id="A0A8C3L9C5"/>
<dbReference type="PANTHER" id="PTHR12591">
    <property type="entry name" value="GLUCOSE-6-PHOSPHATASE"/>
    <property type="match status" value="1"/>
</dbReference>
<organism evidence="5 6">
    <name type="scientific">Chrysolophus pictus</name>
    <name type="common">Golden pheasant</name>
    <name type="synonym">Phasianus pictus</name>
    <dbReference type="NCBI Taxonomy" id="9089"/>
    <lineage>
        <taxon>Eukaryota</taxon>
        <taxon>Metazoa</taxon>
        <taxon>Chordata</taxon>
        <taxon>Craniata</taxon>
        <taxon>Vertebrata</taxon>
        <taxon>Euteleostomi</taxon>
        <taxon>Archelosauria</taxon>
        <taxon>Archosauria</taxon>
        <taxon>Dinosauria</taxon>
        <taxon>Saurischia</taxon>
        <taxon>Theropoda</taxon>
        <taxon>Coelurosauria</taxon>
        <taxon>Aves</taxon>
        <taxon>Neognathae</taxon>
        <taxon>Galloanserae</taxon>
        <taxon>Galliformes</taxon>
        <taxon>Phasianidae</taxon>
        <taxon>Phasianinae</taxon>
        <taxon>Chrysolophus</taxon>
    </lineage>
</organism>
<evidence type="ECO:0000256" key="4">
    <source>
        <dbReference type="ARBA" id="ARBA00023136"/>
    </source>
</evidence>
<dbReference type="GO" id="GO:0004346">
    <property type="term" value="F:glucose-6-phosphatase activity"/>
    <property type="evidence" value="ECO:0007669"/>
    <property type="project" value="TreeGrafter"/>
</dbReference>
<evidence type="ECO:0000256" key="3">
    <source>
        <dbReference type="ARBA" id="ARBA00022989"/>
    </source>
</evidence>
<dbReference type="Ensembl" id="ENSCPIT00010008301.1">
    <property type="protein sequence ID" value="ENSCPIP00010007056.1"/>
    <property type="gene ID" value="ENSCPIG00010005448.1"/>
</dbReference>
<evidence type="ECO:0000313" key="6">
    <source>
        <dbReference type="Proteomes" id="UP000694543"/>
    </source>
</evidence>
<sequence>MEAPMNLLHDAGIQATHWLQEHFQGSQDWFLFISFAADLRNTFFVLFPIWFHLCEPVGIRLIWVAVIGDWLNLVFKWILFGERPYWWVHETDYYSNTSAPAIQQFPLTCETGPGQEAVDSVDHAVDGVLGHSGLCLSVPRFHRCPLSASGHRRGHIWHGRGDFPAHPLHLP</sequence>
<dbReference type="Proteomes" id="UP000694543">
    <property type="component" value="Unplaced"/>
</dbReference>
<dbReference type="GO" id="GO:0016020">
    <property type="term" value="C:membrane"/>
    <property type="evidence" value="ECO:0007669"/>
    <property type="project" value="UniProtKB-SubCell"/>
</dbReference>